<evidence type="ECO:0008006" key="2">
    <source>
        <dbReference type="Google" id="ProtNLM"/>
    </source>
</evidence>
<evidence type="ECO:0000313" key="1">
    <source>
        <dbReference type="EMBL" id="XCJ16761.1"/>
    </source>
</evidence>
<name>A0AAU8IFK3_9BACL</name>
<protein>
    <recommendedName>
        <fullName evidence="2">PepSY domain-containing protein</fullName>
    </recommendedName>
</protein>
<sequence length="108" mass="11649">MNMKTGISILIAATAGFAAGIAARKMQQYTDHLLSPEKVMGYVKNKVKKELPVNGAWIGLTPLTQTKDALTSNVYQGGLTVKDGHAVKHYDFIADACTGSLLKLKLQE</sequence>
<dbReference type="RefSeq" id="WP_353948152.1">
    <property type="nucleotide sequence ID" value="NZ_CP159510.1"/>
</dbReference>
<proteinExistence type="predicted"/>
<reference evidence="1" key="1">
    <citation type="submission" date="2024-06" db="EMBL/GenBank/DDBJ databases">
        <authorList>
            <person name="Fan A."/>
            <person name="Zhang F.Y."/>
            <person name="Zhang L."/>
        </authorList>
    </citation>
    <scope>NUCLEOTIDE SEQUENCE</scope>
    <source>
        <strain evidence="1">Y61</strain>
    </source>
</reference>
<dbReference type="AlphaFoldDB" id="A0AAU8IFK3"/>
<gene>
    <name evidence="1" type="ORF">ABNN70_14145</name>
</gene>
<organism evidence="1">
    <name type="scientific">Sporolactobacillus sp. Y61</name>
    <dbReference type="NCBI Taxonomy" id="3160863"/>
    <lineage>
        <taxon>Bacteria</taxon>
        <taxon>Bacillati</taxon>
        <taxon>Bacillota</taxon>
        <taxon>Bacilli</taxon>
        <taxon>Bacillales</taxon>
        <taxon>Sporolactobacillaceae</taxon>
        <taxon>Sporolactobacillus</taxon>
    </lineage>
</organism>
<accession>A0AAU8IFK3</accession>
<dbReference type="EMBL" id="CP159510">
    <property type="protein sequence ID" value="XCJ16761.1"/>
    <property type="molecule type" value="Genomic_DNA"/>
</dbReference>